<protein>
    <recommendedName>
        <fullName evidence="3">TRASH domain-containing protein</fullName>
    </recommendedName>
</protein>
<evidence type="ECO:0000313" key="2">
    <source>
        <dbReference type="Proteomes" id="UP000178432"/>
    </source>
</evidence>
<gene>
    <name evidence="1" type="ORF">A2663_01120</name>
</gene>
<dbReference type="EMBL" id="MHIF01000042">
    <property type="protein sequence ID" value="OGY47363.1"/>
    <property type="molecule type" value="Genomic_DNA"/>
</dbReference>
<comment type="caution">
    <text evidence="1">The sequence shown here is derived from an EMBL/GenBank/DDBJ whole genome shotgun (WGS) entry which is preliminary data.</text>
</comment>
<dbReference type="Proteomes" id="UP000178432">
    <property type="component" value="Unassembled WGS sequence"/>
</dbReference>
<accession>A0A1G1Y4U7</accession>
<proteinExistence type="predicted"/>
<reference evidence="1 2" key="1">
    <citation type="journal article" date="2016" name="Nat. Commun.">
        <title>Thousands of microbial genomes shed light on interconnected biogeochemical processes in an aquifer system.</title>
        <authorList>
            <person name="Anantharaman K."/>
            <person name="Brown C.T."/>
            <person name="Hug L.A."/>
            <person name="Sharon I."/>
            <person name="Castelle C.J."/>
            <person name="Probst A.J."/>
            <person name="Thomas B.C."/>
            <person name="Singh A."/>
            <person name="Wilkins M.J."/>
            <person name="Karaoz U."/>
            <person name="Brodie E.L."/>
            <person name="Williams K.H."/>
            <person name="Hubbard S.S."/>
            <person name="Banfield J.F."/>
        </authorList>
    </citation>
    <scope>NUCLEOTIDE SEQUENCE [LARGE SCALE GENOMIC DNA]</scope>
</reference>
<sequence>MFKFLQKKEQKDPICGMIADKNFISKHGEKFCSEDCVKKYEEQNQIAGTDGKKKGGCCCR</sequence>
<evidence type="ECO:0000313" key="1">
    <source>
        <dbReference type="EMBL" id="OGY47363.1"/>
    </source>
</evidence>
<dbReference type="AlphaFoldDB" id="A0A1G1Y4U7"/>
<organism evidence="1 2">
    <name type="scientific">Candidatus Buchananbacteria bacterium RIFCSPHIGHO2_01_FULL_46_12</name>
    <dbReference type="NCBI Taxonomy" id="1797536"/>
    <lineage>
        <taxon>Bacteria</taxon>
        <taxon>Candidatus Buchananiibacteriota</taxon>
    </lineage>
</organism>
<name>A0A1G1Y4U7_9BACT</name>
<evidence type="ECO:0008006" key="3">
    <source>
        <dbReference type="Google" id="ProtNLM"/>
    </source>
</evidence>